<keyword evidence="4" id="KW-1185">Reference proteome</keyword>
<sequence length="171" mass="17977">MNTYPRLLAIVLLLSNVTTAFAASFVEITVTGRLTPDACHVELSDEGMVDHGKIPAHTLNPSEFTMLPSRLLELSVQCSRPMLFALVGVDNRAESSLGPSVYSLGRNIHVPAERLGSVALSYRNPLGDALSMQALASSDNGETWAPAPNAPPDPTSALLPPVIGSPTSSAS</sequence>
<dbReference type="Pfam" id="PF06551">
    <property type="entry name" value="DUF1120"/>
    <property type="match status" value="1"/>
</dbReference>
<feature type="signal peptide" evidence="2">
    <location>
        <begin position="1"/>
        <end position="22"/>
    </location>
</feature>
<name>A0ABY0WFH6_9PSED</name>
<evidence type="ECO:0008006" key="5">
    <source>
        <dbReference type="Google" id="ProtNLM"/>
    </source>
</evidence>
<evidence type="ECO:0000313" key="4">
    <source>
        <dbReference type="Proteomes" id="UP000199620"/>
    </source>
</evidence>
<accession>A0ABY0WFH6</accession>
<organism evidence="3 4">
    <name type="scientific">Pseudomonas brenneri</name>
    <dbReference type="NCBI Taxonomy" id="129817"/>
    <lineage>
        <taxon>Bacteria</taxon>
        <taxon>Pseudomonadati</taxon>
        <taxon>Pseudomonadota</taxon>
        <taxon>Gammaproteobacteria</taxon>
        <taxon>Pseudomonadales</taxon>
        <taxon>Pseudomonadaceae</taxon>
        <taxon>Pseudomonas</taxon>
    </lineage>
</organism>
<reference evidence="3 4" key="1">
    <citation type="submission" date="2016-10" db="EMBL/GenBank/DDBJ databases">
        <authorList>
            <person name="Varghese N."/>
            <person name="Submissions S."/>
        </authorList>
    </citation>
    <scope>NUCLEOTIDE SEQUENCE [LARGE SCALE GENOMIC DNA]</scope>
    <source>
        <strain evidence="3 4">BS2771</strain>
    </source>
</reference>
<protein>
    <recommendedName>
        <fullName evidence="5">DUF1120 domain-containing protein</fullName>
    </recommendedName>
</protein>
<evidence type="ECO:0000313" key="3">
    <source>
        <dbReference type="EMBL" id="SDV03919.1"/>
    </source>
</evidence>
<gene>
    <name evidence="3" type="ORF">SAMN04490181_3457</name>
</gene>
<evidence type="ECO:0000256" key="1">
    <source>
        <dbReference type="SAM" id="MobiDB-lite"/>
    </source>
</evidence>
<dbReference type="EMBL" id="LT629800">
    <property type="protein sequence ID" value="SDV03919.1"/>
    <property type="molecule type" value="Genomic_DNA"/>
</dbReference>
<feature type="region of interest" description="Disordered" evidence="1">
    <location>
        <begin position="137"/>
        <end position="171"/>
    </location>
</feature>
<dbReference type="Proteomes" id="UP000199620">
    <property type="component" value="Chromosome I"/>
</dbReference>
<dbReference type="InterPro" id="IPR010546">
    <property type="entry name" value="DUF1120"/>
</dbReference>
<feature type="chain" id="PRO_5046760107" description="DUF1120 domain-containing protein" evidence="2">
    <location>
        <begin position="23"/>
        <end position="171"/>
    </location>
</feature>
<evidence type="ECO:0000256" key="2">
    <source>
        <dbReference type="SAM" id="SignalP"/>
    </source>
</evidence>
<keyword evidence="2" id="KW-0732">Signal</keyword>
<proteinExistence type="predicted"/>